<dbReference type="InterPro" id="IPR027417">
    <property type="entry name" value="P-loop_NTPase"/>
</dbReference>
<reference evidence="4 5" key="2">
    <citation type="journal article" date="2010" name="BMC Genomics">
        <title>The genome of Geobacter bemidjiensis, exemplar for the subsurface clade of Geobacter species that predominate in Fe(III)-reducing subsurface environments.</title>
        <authorList>
            <person name="Aklujkar M."/>
            <person name="Young N.D."/>
            <person name="Holmes D."/>
            <person name="Chavan M."/>
            <person name="Risso C."/>
            <person name="Kiss H.E."/>
            <person name="Han C.S."/>
            <person name="Land M.L."/>
            <person name="Lovley D.R."/>
        </authorList>
    </citation>
    <scope>NUCLEOTIDE SEQUENCE [LARGE SCALE GENOMIC DNA]</scope>
    <source>
        <strain evidence="5">ATCC BAA-1014 / DSM 16622 / JCM 12645 / Bem</strain>
    </source>
</reference>
<organism evidence="4 5">
    <name type="scientific">Citrifermentans bemidjiense (strain ATCC BAA-1014 / DSM 16622 / JCM 12645 / Bem)</name>
    <name type="common">Geobacter bemidjiensis</name>
    <dbReference type="NCBI Taxonomy" id="404380"/>
    <lineage>
        <taxon>Bacteria</taxon>
        <taxon>Pseudomonadati</taxon>
        <taxon>Thermodesulfobacteriota</taxon>
        <taxon>Desulfuromonadia</taxon>
        <taxon>Geobacterales</taxon>
        <taxon>Geobacteraceae</taxon>
        <taxon>Citrifermentans</taxon>
    </lineage>
</organism>
<dbReference type="SUPFAM" id="SSF52540">
    <property type="entry name" value="P-loop containing nucleoside triphosphate hydrolases"/>
    <property type="match status" value="1"/>
</dbReference>
<sequence>MKSSKATDKEWTFLETVARAAFANPFGETRDDLDIAISGAAPDSSADEILHAVVTRIEVKLQSLRDRGVADLRNLDGHRREVMRRVCLFHVFHRYVDHFDELIKTQLKEGDKHCRVPFARHVLGELTAFGIGDQDAVRMFAVFYQLRRAFYFIKNGLVGTSPSMKTLRRHLWDCVFTHDIRWFEAGLWDKMEEFSILLLGETGTGKGAAAAAIGRSGFIPFDVARNAFTESFTRNFVSINLSQYSEGVLESELFGHKKGAFTGAVDNHEGLFSRCAPHGVIFLDEIGDVSIPVQIKLLQVLQERIFFPVGSHEARRFSGRIVAATNRSLDEMLESGKFRDDLYYRLCSDVITLPPLRVRLKEDPQELDNLLGVLLSRLAGEMPGREKHLVKRILKRDLGRHYAWPGNVRELEQAIKRIILTGRYQGMKREEPKQDAAARLAQEIVEGAMNAEELLSAYCSSLYASFGTYEEVARRTRLDRRTVKKYVEMGKVSPSLDGRGTLFGNCSIQTGRCLES</sequence>
<name>B5EAM6_CITBB</name>
<feature type="domain" description="Sigma-54 factor interaction" evidence="3">
    <location>
        <begin position="157"/>
        <end position="420"/>
    </location>
</feature>
<dbReference type="PANTHER" id="PTHR32071">
    <property type="entry name" value="TRANSCRIPTIONAL REGULATORY PROTEIN"/>
    <property type="match status" value="1"/>
</dbReference>
<dbReference type="PANTHER" id="PTHR32071:SF122">
    <property type="entry name" value="SIGMA FACTOR"/>
    <property type="match status" value="1"/>
</dbReference>
<gene>
    <name evidence="4" type="ordered locus">Gbem_0304</name>
</gene>
<dbReference type="Proteomes" id="UP000008825">
    <property type="component" value="Chromosome"/>
</dbReference>
<dbReference type="STRING" id="404380.Gbem_0304"/>
<dbReference type="HOGENOM" id="CLU_555320_0_0_7"/>
<dbReference type="Gene3D" id="1.10.8.60">
    <property type="match status" value="1"/>
</dbReference>
<dbReference type="eggNOG" id="COG2204">
    <property type="taxonomic scope" value="Bacteria"/>
</dbReference>
<evidence type="ECO:0000256" key="2">
    <source>
        <dbReference type="ARBA" id="ARBA00022840"/>
    </source>
</evidence>
<dbReference type="RefSeq" id="WP_226373915.1">
    <property type="nucleotide sequence ID" value="NC_011146.1"/>
</dbReference>
<evidence type="ECO:0000313" key="5">
    <source>
        <dbReference type="Proteomes" id="UP000008825"/>
    </source>
</evidence>
<proteinExistence type="predicted"/>
<evidence type="ECO:0000256" key="1">
    <source>
        <dbReference type="ARBA" id="ARBA00022741"/>
    </source>
</evidence>
<accession>B5EAM6</accession>
<dbReference type="KEGG" id="gbm:Gbem_0304"/>
<evidence type="ECO:0000313" key="4">
    <source>
        <dbReference type="EMBL" id="ACH37335.2"/>
    </source>
</evidence>
<dbReference type="GO" id="GO:0005524">
    <property type="term" value="F:ATP binding"/>
    <property type="evidence" value="ECO:0007669"/>
    <property type="project" value="UniProtKB-KW"/>
</dbReference>
<keyword evidence="2" id="KW-0067">ATP-binding</keyword>
<dbReference type="InterPro" id="IPR002078">
    <property type="entry name" value="Sigma_54_int"/>
</dbReference>
<dbReference type="InterPro" id="IPR003593">
    <property type="entry name" value="AAA+_ATPase"/>
</dbReference>
<dbReference type="AlphaFoldDB" id="B5EAM6"/>
<dbReference type="Pfam" id="PF00158">
    <property type="entry name" value="Sigma54_activat"/>
    <property type="match status" value="1"/>
</dbReference>
<dbReference type="Gene3D" id="3.40.50.300">
    <property type="entry name" value="P-loop containing nucleotide triphosphate hydrolases"/>
    <property type="match status" value="1"/>
</dbReference>
<evidence type="ECO:0000259" key="3">
    <source>
        <dbReference type="PROSITE" id="PS50045"/>
    </source>
</evidence>
<reference evidence="4 5" key="1">
    <citation type="submission" date="2008-07" db="EMBL/GenBank/DDBJ databases">
        <title>Complete sequence of Geobacter bemidjiensis BEM.</title>
        <authorList>
            <consortium name="US DOE Joint Genome Institute"/>
            <person name="Lucas S."/>
            <person name="Copeland A."/>
            <person name="Lapidus A."/>
            <person name="Glavina del Rio T."/>
            <person name="Dalin E."/>
            <person name="Tice H."/>
            <person name="Bruce D."/>
            <person name="Goodwin L."/>
            <person name="Pitluck S."/>
            <person name="Kiss H."/>
            <person name="Brettin T."/>
            <person name="Detter J.C."/>
            <person name="Han C."/>
            <person name="Kuske C.R."/>
            <person name="Schmutz J."/>
            <person name="Larimer F."/>
            <person name="Land M."/>
            <person name="Hauser L."/>
            <person name="Kyrpides N."/>
            <person name="Lykidis A."/>
            <person name="Lovley D."/>
            <person name="Richardson P."/>
        </authorList>
    </citation>
    <scope>NUCLEOTIDE SEQUENCE [LARGE SCALE GENOMIC DNA]</scope>
    <source>
        <strain evidence="5">ATCC BAA-1014 / DSM 16622 / JCM 12645 / Bem</strain>
    </source>
</reference>
<dbReference type="GO" id="GO:0006355">
    <property type="term" value="P:regulation of DNA-templated transcription"/>
    <property type="evidence" value="ECO:0007669"/>
    <property type="project" value="InterPro"/>
</dbReference>
<dbReference type="CDD" id="cd00009">
    <property type="entry name" value="AAA"/>
    <property type="match status" value="1"/>
</dbReference>
<dbReference type="SMART" id="SM00382">
    <property type="entry name" value="AAA"/>
    <property type="match status" value="1"/>
</dbReference>
<keyword evidence="5" id="KW-1185">Reference proteome</keyword>
<protein>
    <submittedName>
        <fullName evidence="4">Sigma-54-dependent transcriptional regulator</fullName>
    </submittedName>
</protein>
<dbReference type="PROSITE" id="PS50045">
    <property type="entry name" value="SIGMA54_INTERACT_4"/>
    <property type="match status" value="1"/>
</dbReference>
<dbReference type="EMBL" id="CP001124">
    <property type="protein sequence ID" value="ACH37335.2"/>
    <property type="molecule type" value="Genomic_DNA"/>
</dbReference>
<keyword evidence="1" id="KW-0547">Nucleotide-binding</keyword>